<feature type="region of interest" description="Disordered" evidence="1">
    <location>
        <begin position="1"/>
        <end position="43"/>
    </location>
</feature>
<dbReference type="AlphaFoldDB" id="A0A5A8CI33"/>
<comment type="caution">
    <text evidence="2">The sequence shown here is derived from an EMBL/GenBank/DDBJ whole genome shotgun (WGS) entry which is preliminary data.</text>
</comment>
<dbReference type="EMBL" id="VLTN01000019">
    <property type="protein sequence ID" value="KAA0152705.1"/>
    <property type="molecule type" value="Genomic_DNA"/>
</dbReference>
<gene>
    <name evidence="2" type="ORF">FNF29_03594</name>
</gene>
<evidence type="ECO:0000256" key="1">
    <source>
        <dbReference type="SAM" id="MobiDB-lite"/>
    </source>
</evidence>
<evidence type="ECO:0000313" key="3">
    <source>
        <dbReference type="Proteomes" id="UP000323011"/>
    </source>
</evidence>
<organism evidence="2 3">
    <name type="scientific">Cafeteria roenbergensis</name>
    <name type="common">Marine flagellate</name>
    <dbReference type="NCBI Taxonomy" id="33653"/>
    <lineage>
        <taxon>Eukaryota</taxon>
        <taxon>Sar</taxon>
        <taxon>Stramenopiles</taxon>
        <taxon>Bigyra</taxon>
        <taxon>Opalozoa</taxon>
        <taxon>Bicosoecida</taxon>
        <taxon>Cafeteriaceae</taxon>
        <taxon>Cafeteria</taxon>
    </lineage>
</organism>
<name>A0A5A8CI33_CAFRO</name>
<keyword evidence="3" id="KW-1185">Reference proteome</keyword>
<accession>A0A5A8CI33</accession>
<evidence type="ECO:0000313" key="2">
    <source>
        <dbReference type="EMBL" id="KAA0152705.1"/>
    </source>
</evidence>
<dbReference type="Proteomes" id="UP000323011">
    <property type="component" value="Unassembled WGS sequence"/>
</dbReference>
<reference evidence="2 3" key="1">
    <citation type="submission" date="2019-07" db="EMBL/GenBank/DDBJ databases">
        <title>Genomes of Cafeteria roenbergensis.</title>
        <authorList>
            <person name="Fischer M.G."/>
            <person name="Hackl T."/>
            <person name="Roman M."/>
        </authorList>
    </citation>
    <scope>NUCLEOTIDE SEQUENCE [LARGE SCALE GENOMIC DNA]</scope>
    <source>
        <strain evidence="2 3">BVI</strain>
    </source>
</reference>
<protein>
    <submittedName>
        <fullName evidence="2">Uncharacterized protein</fullName>
    </submittedName>
</protein>
<proteinExistence type="predicted"/>
<sequence>MKSWRTLVAGSRRDTAMAAARRPREEAGDGPTDPASKRARPASGLDAALAHVFNPVEHGLRANFRLTDFSKLKG</sequence>